<feature type="region of interest" description="Disordered" evidence="1">
    <location>
        <begin position="36"/>
        <end position="55"/>
    </location>
</feature>
<dbReference type="KEGG" id="cohn:KCTCHS21_56460"/>
<feature type="chain" id="PRO_5038582059" description="Lipoprotein" evidence="2">
    <location>
        <begin position="31"/>
        <end position="305"/>
    </location>
</feature>
<evidence type="ECO:0000313" key="4">
    <source>
        <dbReference type="Proteomes" id="UP000289856"/>
    </source>
</evidence>
<evidence type="ECO:0000256" key="2">
    <source>
        <dbReference type="SAM" id="SignalP"/>
    </source>
</evidence>
<dbReference type="Pfam" id="PF20316">
    <property type="entry name" value="DUF6612"/>
    <property type="match status" value="1"/>
</dbReference>
<protein>
    <recommendedName>
        <fullName evidence="5">Lipoprotein</fullName>
    </recommendedName>
</protein>
<dbReference type="RefSeq" id="WP_130615579.1">
    <property type="nucleotide sequence ID" value="NZ_AP019400.1"/>
</dbReference>
<dbReference type="EMBL" id="AP019400">
    <property type="protein sequence ID" value="BBI36247.1"/>
    <property type="molecule type" value="Genomic_DNA"/>
</dbReference>
<dbReference type="OrthoDB" id="2594361at2"/>
<keyword evidence="4" id="KW-1185">Reference proteome</keyword>
<organism evidence="3 4">
    <name type="scientific">Cohnella abietis</name>
    <dbReference type="NCBI Taxonomy" id="2507935"/>
    <lineage>
        <taxon>Bacteria</taxon>
        <taxon>Bacillati</taxon>
        <taxon>Bacillota</taxon>
        <taxon>Bacilli</taxon>
        <taxon>Bacillales</taxon>
        <taxon>Paenibacillaceae</taxon>
        <taxon>Cohnella</taxon>
    </lineage>
</organism>
<dbReference type="AlphaFoldDB" id="A0A3T1DDR9"/>
<dbReference type="Proteomes" id="UP000289856">
    <property type="component" value="Chromosome"/>
</dbReference>
<evidence type="ECO:0008006" key="5">
    <source>
        <dbReference type="Google" id="ProtNLM"/>
    </source>
</evidence>
<gene>
    <name evidence="3" type="ORF">KCTCHS21_56460</name>
</gene>
<proteinExistence type="predicted"/>
<keyword evidence="2" id="KW-0732">Signal</keyword>
<name>A0A3T1DDR9_9BACL</name>
<evidence type="ECO:0000256" key="1">
    <source>
        <dbReference type="SAM" id="MobiDB-lite"/>
    </source>
</evidence>
<dbReference type="Gene3D" id="2.50.20.20">
    <property type="match status" value="1"/>
</dbReference>
<evidence type="ECO:0000313" key="3">
    <source>
        <dbReference type="EMBL" id="BBI36247.1"/>
    </source>
</evidence>
<accession>A0A3T1DDR9</accession>
<dbReference type="PROSITE" id="PS51257">
    <property type="entry name" value="PROKAR_LIPOPROTEIN"/>
    <property type="match status" value="1"/>
</dbReference>
<sequence>MIFTEKKLRIQTKYFAYLVILALACLTACASREPIASPTNGNGSSSPSSGGSPATEWLTKARAAASQMNKYGFELQLNQKIKEQTGESKVSIDMQGRAELNPLKLDQTIKSDIDGEASTLRALLVADAYYMYLPEYEEWSKLSKEVAAENVQTLSAFQIDPVKALQEVQELGAALTAEQDGQVVTIRYEGAGEEAAIFLKGILESTMGISTMDSGVQDSLAVQMLKVVVTMNADSHLPLTYRIESDMTIELEPGHKTVVNQALAGSYTKHNVSAAVTVPKEALDALDPDQIDKQLNLEDLGEDNN</sequence>
<dbReference type="InterPro" id="IPR046720">
    <property type="entry name" value="DUF6612"/>
</dbReference>
<reference evidence="3 4" key="1">
    <citation type="submission" date="2019-01" db="EMBL/GenBank/DDBJ databases">
        <title>Complete genome sequence of Cohnella hallensis HS21 isolated from Korean fir (Abies koreana) rhizospheric soil.</title>
        <authorList>
            <person name="Jiang L."/>
            <person name="Kang S.W."/>
            <person name="Kim S."/>
            <person name="Jung J."/>
            <person name="Kim C.Y."/>
            <person name="Kim D.H."/>
            <person name="Kim S.W."/>
            <person name="Lee J."/>
        </authorList>
    </citation>
    <scope>NUCLEOTIDE SEQUENCE [LARGE SCALE GENOMIC DNA]</scope>
    <source>
        <strain evidence="3 4">HS21</strain>
    </source>
</reference>
<feature type="signal peptide" evidence="2">
    <location>
        <begin position="1"/>
        <end position="30"/>
    </location>
</feature>